<evidence type="ECO:0000313" key="4">
    <source>
        <dbReference type="Proteomes" id="UP000326759"/>
    </source>
</evidence>
<reference evidence="3 4" key="1">
    <citation type="journal article" date="2019" name="PLoS Biol.">
        <title>Sex chromosomes control vertical transmission of feminizing Wolbachia symbionts in an isopod.</title>
        <authorList>
            <person name="Becking T."/>
            <person name="Chebbi M.A."/>
            <person name="Giraud I."/>
            <person name="Moumen B."/>
            <person name="Laverre T."/>
            <person name="Caubet Y."/>
            <person name="Peccoud J."/>
            <person name="Gilbert C."/>
            <person name="Cordaux R."/>
        </authorList>
    </citation>
    <scope>NUCLEOTIDE SEQUENCE [LARGE SCALE GENOMIC DNA]</scope>
    <source>
        <strain evidence="3">ANa2</strain>
        <tissue evidence="3">Whole body excluding digestive tract and cuticle</tissue>
    </source>
</reference>
<dbReference type="GO" id="GO:0032259">
    <property type="term" value="P:methylation"/>
    <property type="evidence" value="ECO:0007669"/>
    <property type="project" value="UniProtKB-KW"/>
</dbReference>
<protein>
    <submittedName>
        <fullName evidence="3">Methyltransferase-like protein 2</fullName>
    </submittedName>
</protein>
<evidence type="ECO:0000313" key="3">
    <source>
        <dbReference type="EMBL" id="KAB7506913.1"/>
    </source>
</evidence>
<keyword evidence="1 3" id="KW-0489">Methyltransferase</keyword>
<dbReference type="GO" id="GO:0052735">
    <property type="term" value="F:tRNA (cytidine-3-)-methyltransferase activity"/>
    <property type="evidence" value="ECO:0007669"/>
    <property type="project" value="TreeGrafter"/>
</dbReference>
<dbReference type="Proteomes" id="UP000326759">
    <property type="component" value="Unassembled WGS sequence"/>
</dbReference>
<keyword evidence="4" id="KW-1185">Reference proteome</keyword>
<dbReference type="PANTHER" id="PTHR22809">
    <property type="entry name" value="METHYLTRANSFERASE-RELATED"/>
    <property type="match status" value="1"/>
</dbReference>
<dbReference type="InterPro" id="IPR026113">
    <property type="entry name" value="METTL2/6/8-like"/>
</dbReference>
<keyword evidence="2 3" id="KW-0808">Transferase</keyword>
<organism evidence="3 4">
    <name type="scientific">Armadillidium nasatum</name>
    <dbReference type="NCBI Taxonomy" id="96803"/>
    <lineage>
        <taxon>Eukaryota</taxon>
        <taxon>Metazoa</taxon>
        <taxon>Ecdysozoa</taxon>
        <taxon>Arthropoda</taxon>
        <taxon>Crustacea</taxon>
        <taxon>Multicrustacea</taxon>
        <taxon>Malacostraca</taxon>
        <taxon>Eumalacostraca</taxon>
        <taxon>Peracarida</taxon>
        <taxon>Isopoda</taxon>
        <taxon>Oniscidea</taxon>
        <taxon>Crinocheta</taxon>
        <taxon>Armadillidiidae</taxon>
        <taxon>Armadillidium</taxon>
    </lineage>
</organism>
<evidence type="ECO:0000256" key="1">
    <source>
        <dbReference type="ARBA" id="ARBA00022603"/>
    </source>
</evidence>
<gene>
    <name evidence="3" type="primary">mettl2</name>
    <name evidence="3" type="ORF">Anas_03546</name>
</gene>
<name>A0A5N5TL63_9CRUS</name>
<comment type="caution">
    <text evidence="3">The sequence shown here is derived from an EMBL/GenBank/DDBJ whole genome shotgun (WGS) entry which is preliminary data.</text>
</comment>
<proteinExistence type="predicted"/>
<dbReference type="OrthoDB" id="417697at2759"/>
<dbReference type="EMBL" id="SEYY01000589">
    <property type="protein sequence ID" value="KAB7506913.1"/>
    <property type="molecule type" value="Genomic_DNA"/>
</dbReference>
<accession>A0A5N5TL63</accession>
<evidence type="ECO:0000256" key="2">
    <source>
        <dbReference type="ARBA" id="ARBA00022679"/>
    </source>
</evidence>
<dbReference type="AlphaFoldDB" id="A0A5N5TL63"/>
<dbReference type="PANTHER" id="PTHR22809:SF11">
    <property type="entry name" value="TRNA N(3)-METHYLCYTIDINE METHYLTRANSFERASE METTL2"/>
    <property type="match status" value="1"/>
</dbReference>
<sequence>MDEPNLIKLIMNNQRPQDNVEWDEEQECQAKEKVFQNSDILLSESEIKDLDEKASIKWDEFYSIHQNRFFKDRHWLFTEFSELESTSKKSRGK</sequence>